<name>A0AAW0JNA8_QUESU</name>
<dbReference type="PANTHER" id="PTHR38389">
    <property type="entry name" value="DNA-DIRECTED RNA POLYMERASE SUBUNIT BETA"/>
    <property type="match status" value="1"/>
</dbReference>
<reference evidence="3 4" key="1">
    <citation type="journal article" date="2018" name="Sci. Data">
        <title>The draft genome sequence of cork oak.</title>
        <authorList>
            <person name="Ramos A.M."/>
            <person name="Usie A."/>
            <person name="Barbosa P."/>
            <person name="Barros P.M."/>
            <person name="Capote T."/>
            <person name="Chaves I."/>
            <person name="Simoes F."/>
            <person name="Abreu I."/>
            <person name="Carrasquinho I."/>
            <person name="Faro C."/>
            <person name="Guimaraes J.B."/>
            <person name="Mendonca D."/>
            <person name="Nobrega F."/>
            <person name="Rodrigues L."/>
            <person name="Saibo N.J.M."/>
            <person name="Varela M.C."/>
            <person name="Egas C."/>
            <person name="Matos J."/>
            <person name="Miguel C.M."/>
            <person name="Oliveira M.M."/>
            <person name="Ricardo C.P."/>
            <person name="Goncalves S."/>
        </authorList>
    </citation>
    <scope>NUCLEOTIDE SEQUENCE [LARGE SCALE GENOMIC DNA]</scope>
    <source>
        <strain evidence="4">cv. HL8</strain>
    </source>
</reference>
<gene>
    <name evidence="3" type="ORF">CFP56_030127</name>
</gene>
<dbReference type="InterPro" id="IPR057209">
    <property type="entry name" value="DUF7887"/>
</dbReference>
<evidence type="ECO:0000256" key="1">
    <source>
        <dbReference type="SAM" id="Phobius"/>
    </source>
</evidence>
<evidence type="ECO:0000313" key="4">
    <source>
        <dbReference type="Proteomes" id="UP000237347"/>
    </source>
</evidence>
<dbReference type="Pfam" id="PF25397">
    <property type="entry name" value="DUF7887"/>
    <property type="match status" value="1"/>
</dbReference>
<protein>
    <recommendedName>
        <fullName evidence="2">DUF7887 domain-containing protein</fullName>
    </recommendedName>
</protein>
<proteinExistence type="predicted"/>
<evidence type="ECO:0000313" key="3">
    <source>
        <dbReference type="EMBL" id="KAK7828543.1"/>
    </source>
</evidence>
<sequence>MRGNAMSITEKSFVLNNPSHLSSYPFVKTTNGKNIGITFAKKRDLSENSTQQENIFPLRVSNPILARSVVAVLGLGFIDAGYSGDWSRIGVISKENEDLLKFAAFIVVPLCIFLIFSLSKESED</sequence>
<keyword evidence="1" id="KW-1133">Transmembrane helix</keyword>
<evidence type="ECO:0000259" key="2">
    <source>
        <dbReference type="Pfam" id="PF25397"/>
    </source>
</evidence>
<dbReference type="EMBL" id="PKMF04000501">
    <property type="protein sequence ID" value="KAK7828543.1"/>
    <property type="molecule type" value="Genomic_DNA"/>
</dbReference>
<keyword evidence="4" id="KW-1185">Reference proteome</keyword>
<dbReference type="Proteomes" id="UP000237347">
    <property type="component" value="Unassembled WGS sequence"/>
</dbReference>
<keyword evidence="1" id="KW-0812">Transmembrane</keyword>
<comment type="caution">
    <text evidence="3">The sequence shown here is derived from an EMBL/GenBank/DDBJ whole genome shotgun (WGS) entry which is preliminary data.</text>
</comment>
<feature type="transmembrane region" description="Helical" evidence="1">
    <location>
        <begin position="102"/>
        <end position="119"/>
    </location>
</feature>
<accession>A0AAW0JNA8</accession>
<dbReference type="PANTHER" id="PTHR38389:SF1">
    <property type="entry name" value="DNA-DIRECTED RNA POLYMERASE SUBUNIT BETA"/>
    <property type="match status" value="1"/>
</dbReference>
<keyword evidence="1" id="KW-0472">Membrane</keyword>
<dbReference type="AlphaFoldDB" id="A0AAW0JNA8"/>
<organism evidence="3 4">
    <name type="scientific">Quercus suber</name>
    <name type="common">Cork oak</name>
    <dbReference type="NCBI Taxonomy" id="58331"/>
    <lineage>
        <taxon>Eukaryota</taxon>
        <taxon>Viridiplantae</taxon>
        <taxon>Streptophyta</taxon>
        <taxon>Embryophyta</taxon>
        <taxon>Tracheophyta</taxon>
        <taxon>Spermatophyta</taxon>
        <taxon>Magnoliopsida</taxon>
        <taxon>eudicotyledons</taxon>
        <taxon>Gunneridae</taxon>
        <taxon>Pentapetalae</taxon>
        <taxon>rosids</taxon>
        <taxon>fabids</taxon>
        <taxon>Fagales</taxon>
        <taxon>Fagaceae</taxon>
        <taxon>Quercus</taxon>
    </lineage>
</organism>
<feature type="domain" description="DUF7887" evidence="2">
    <location>
        <begin position="60"/>
        <end position="121"/>
    </location>
</feature>